<keyword evidence="6 9" id="KW-0408">Iron</keyword>
<evidence type="ECO:0000256" key="8">
    <source>
        <dbReference type="ARBA" id="ARBA00043906"/>
    </source>
</evidence>
<evidence type="ECO:0008006" key="13">
    <source>
        <dbReference type="Google" id="ProtNLM"/>
    </source>
</evidence>
<dbReference type="VEuPathDB" id="VectorBase:BGLB010990"/>
<evidence type="ECO:0000256" key="9">
    <source>
        <dbReference type="PIRSR" id="PIRSR602401-1"/>
    </source>
</evidence>
<proteinExistence type="inferred from homology"/>
<comment type="similarity">
    <text evidence="2">Belongs to the cytochrome P450 family.</text>
</comment>
<dbReference type="Pfam" id="PF00067">
    <property type="entry name" value="p450"/>
    <property type="match status" value="1"/>
</dbReference>
<dbReference type="PANTHER" id="PTHR24302:SF15">
    <property type="entry name" value="FATTY-ACID PEROXYGENASE"/>
    <property type="match status" value="1"/>
</dbReference>
<evidence type="ECO:0000313" key="12">
    <source>
        <dbReference type="Proteomes" id="UP000076420"/>
    </source>
</evidence>
<keyword evidence="7" id="KW-0503">Monooxygenase</keyword>
<dbReference type="EnsemblMetazoa" id="BGLB010990-RD">
    <property type="protein sequence ID" value="BGLB010990-PD"/>
    <property type="gene ID" value="BGLB010990"/>
</dbReference>
<evidence type="ECO:0000313" key="11">
    <source>
        <dbReference type="EnsemblMetazoa" id="BGLB010990-PD"/>
    </source>
</evidence>
<dbReference type="OrthoDB" id="2789670at2759"/>
<dbReference type="Proteomes" id="UP000076420">
    <property type="component" value="Unassembled WGS sequence"/>
</dbReference>
<dbReference type="GO" id="GO:0005506">
    <property type="term" value="F:iron ion binding"/>
    <property type="evidence" value="ECO:0007669"/>
    <property type="project" value="InterPro"/>
</dbReference>
<dbReference type="Gene3D" id="1.10.630.10">
    <property type="entry name" value="Cytochrome P450"/>
    <property type="match status" value="1"/>
</dbReference>
<dbReference type="PROSITE" id="PS00086">
    <property type="entry name" value="CYTOCHROME_P450"/>
    <property type="match status" value="1"/>
</dbReference>
<sequence>MFLTLILFTFSTGLMYLFYRSRKDRMTFFQKMGIPGPEPNFLFGNLLEFQKVPLYKKHQEWKQKYGTTYGYYEGPTPVLVTSDVNILEEVFVKQFNNFHARKLWPVQVDPDKDEDVHMFFARGRRWKRLRGVVNPAFSAAKIRKMTPTVNECINHLLDVMRDTANKTSHKTVELLDIFRRLTLDTILRCEVGIDQNSLKNPDDPILNHCKGVINDTVKTPWLFLLGFLFPSLHCVWITLYKFLHNIKCNPAFWLEDRMREVVSMRRTLTNEHRNDLMQQMLDAQFASDSVKDLENEASKISNPYKKFLKSMTNEEIVSHALLFLLAGYETTSTTLAYLFFELSQNPHVQQRLRLEIMAVLPRGYHTIEYDDLKQLTYLDYVIWETLRKYPLASTVTARQCMRDCTVGNMQIPMGMLVHANLWDVHYDPTHWGEDPQSFNPLRFMPEQRRKRHATAWMPFGGGPRACAGIRFALLQLKMVVSKVLRDFDFYPSDKLIVPLPLKQGATILPAEGVHLSARRRGSALSEAGLRRGSVMTGIPLADWIGMRRKSLQEEDFGCEISPLEHSDNNSRKSSLTENLLKRNDTVTIRRNSKESRRNSLLENQLTSEAKSHMRRASVIKGIELLTKDSVGRGLKLTAINFDTKNYKHNLFNLRDVYFNGQPDIDNTMGIPTMPEELLGEMPHLKSKSVLRRGSAVPDLESVNEIELIESCKPREKNFILENTMDVFDEIDVMKKSNLTAERLHKRRGSG</sequence>
<dbReference type="GO" id="GO:0016705">
    <property type="term" value="F:oxidoreductase activity, acting on paired donors, with incorporation or reduction of molecular oxygen"/>
    <property type="evidence" value="ECO:0007669"/>
    <property type="project" value="InterPro"/>
</dbReference>
<dbReference type="STRING" id="6526.A0A2C9K0E0"/>
<dbReference type="GO" id="GO:0008395">
    <property type="term" value="F:steroid hydroxylase activity"/>
    <property type="evidence" value="ECO:0007669"/>
    <property type="project" value="TreeGrafter"/>
</dbReference>
<dbReference type="InterPro" id="IPR036396">
    <property type="entry name" value="Cyt_P450_sf"/>
</dbReference>
<dbReference type="PRINTS" id="PR00385">
    <property type="entry name" value="P450"/>
</dbReference>
<accession>A0A2C9K0E0</accession>
<dbReference type="FunFam" id="1.10.630.10:FF:000182">
    <property type="entry name" value="Cytochrome P450 3A4"/>
    <property type="match status" value="1"/>
</dbReference>
<gene>
    <name evidence="11" type="primary">106075045</name>
</gene>
<dbReference type="InterPro" id="IPR017972">
    <property type="entry name" value="Cyt_P450_CS"/>
</dbReference>
<name>A0A2C9K0E0_BIOGL</name>
<dbReference type="AlphaFoldDB" id="A0A2C9K0E0"/>
<dbReference type="InterPro" id="IPR050705">
    <property type="entry name" value="Cytochrome_P450_3A"/>
</dbReference>
<dbReference type="SUPFAM" id="SSF48264">
    <property type="entry name" value="Cytochrome P450"/>
    <property type="match status" value="1"/>
</dbReference>
<comment type="function">
    <text evidence="8">Cytochromes P450 are a group of heme-thiolate monooxygenases. They oxidize a variety of structurally unrelated compounds, including steroids, fatty acids, and xenobiotics.</text>
</comment>
<feature type="region of interest" description="Disordered" evidence="10">
    <location>
        <begin position="562"/>
        <end position="599"/>
    </location>
</feature>
<feature type="binding site" description="axial binding residue" evidence="9">
    <location>
        <position position="466"/>
    </location>
    <ligand>
        <name>heme</name>
        <dbReference type="ChEBI" id="CHEBI:30413"/>
    </ligand>
    <ligandPart>
        <name>Fe</name>
        <dbReference type="ChEBI" id="CHEBI:18248"/>
    </ligandPart>
</feature>
<evidence type="ECO:0000256" key="3">
    <source>
        <dbReference type="ARBA" id="ARBA00022617"/>
    </source>
</evidence>
<comment type="cofactor">
    <cofactor evidence="1 9">
        <name>heme</name>
        <dbReference type="ChEBI" id="CHEBI:30413"/>
    </cofactor>
</comment>
<dbReference type="InterPro" id="IPR001128">
    <property type="entry name" value="Cyt_P450"/>
</dbReference>
<dbReference type="PRINTS" id="PR00463">
    <property type="entry name" value="EP450I"/>
</dbReference>
<dbReference type="VEuPathDB" id="VectorBase:BGLAX_029280"/>
<evidence type="ECO:0000256" key="7">
    <source>
        <dbReference type="ARBA" id="ARBA00023033"/>
    </source>
</evidence>
<evidence type="ECO:0000256" key="5">
    <source>
        <dbReference type="ARBA" id="ARBA00023002"/>
    </source>
</evidence>
<dbReference type="InterPro" id="IPR002401">
    <property type="entry name" value="Cyt_P450_E_grp-I"/>
</dbReference>
<protein>
    <recommendedName>
        <fullName evidence="13">Cytochrome P450</fullName>
    </recommendedName>
</protein>
<dbReference type="KEGG" id="bgt:106075045"/>
<organism evidence="11 12">
    <name type="scientific">Biomphalaria glabrata</name>
    <name type="common">Bloodfluke planorb</name>
    <name type="synonym">Freshwater snail</name>
    <dbReference type="NCBI Taxonomy" id="6526"/>
    <lineage>
        <taxon>Eukaryota</taxon>
        <taxon>Metazoa</taxon>
        <taxon>Spiralia</taxon>
        <taxon>Lophotrochozoa</taxon>
        <taxon>Mollusca</taxon>
        <taxon>Gastropoda</taxon>
        <taxon>Heterobranchia</taxon>
        <taxon>Euthyneura</taxon>
        <taxon>Panpulmonata</taxon>
        <taxon>Hygrophila</taxon>
        <taxon>Lymnaeoidea</taxon>
        <taxon>Planorbidae</taxon>
        <taxon>Biomphalaria</taxon>
    </lineage>
</organism>
<dbReference type="CDD" id="cd11055">
    <property type="entry name" value="CYP3A-like"/>
    <property type="match status" value="1"/>
</dbReference>
<dbReference type="GO" id="GO:0020037">
    <property type="term" value="F:heme binding"/>
    <property type="evidence" value="ECO:0007669"/>
    <property type="project" value="InterPro"/>
</dbReference>
<reference evidence="11" key="1">
    <citation type="submission" date="2020-05" db="UniProtKB">
        <authorList>
            <consortium name="EnsemblMetazoa"/>
        </authorList>
    </citation>
    <scope>IDENTIFICATION</scope>
    <source>
        <strain evidence="11">BB02</strain>
    </source>
</reference>
<evidence type="ECO:0000256" key="4">
    <source>
        <dbReference type="ARBA" id="ARBA00022723"/>
    </source>
</evidence>
<keyword evidence="3 9" id="KW-0349">Heme</keyword>
<dbReference type="RefSeq" id="XP_013091419.2">
    <property type="nucleotide sequence ID" value="XM_013235965.2"/>
</dbReference>
<keyword evidence="4 9" id="KW-0479">Metal-binding</keyword>
<evidence type="ECO:0000256" key="6">
    <source>
        <dbReference type="ARBA" id="ARBA00023004"/>
    </source>
</evidence>
<evidence type="ECO:0000256" key="1">
    <source>
        <dbReference type="ARBA" id="ARBA00001971"/>
    </source>
</evidence>
<dbReference type="PANTHER" id="PTHR24302">
    <property type="entry name" value="CYTOCHROME P450 FAMILY 3"/>
    <property type="match status" value="1"/>
</dbReference>
<evidence type="ECO:0000256" key="10">
    <source>
        <dbReference type="SAM" id="MobiDB-lite"/>
    </source>
</evidence>
<keyword evidence="5" id="KW-0560">Oxidoreductase</keyword>
<evidence type="ECO:0000256" key="2">
    <source>
        <dbReference type="ARBA" id="ARBA00010617"/>
    </source>
</evidence>